<proteinExistence type="predicted"/>
<accession>A0ABY5DRW3</accession>
<sequence length="125" mass="12668">MPTQPGKILSSIRLAVGLGAWLSPGVTAKLFGMDTAANPELPYMARLFGVRDVALAVGTNQTTGPSRRLWWQIGIACDLFDAAAAYLGGRSGSLSKPTVILAGGTALAAAGLGVAAMQAEDAAPV</sequence>
<dbReference type="EMBL" id="CP098502">
    <property type="protein sequence ID" value="UTI64775.1"/>
    <property type="molecule type" value="Genomic_DNA"/>
</dbReference>
<name>A0ABY5DRW3_9ACTN</name>
<gene>
    <name evidence="1" type="ORF">NBH00_00870</name>
</gene>
<evidence type="ECO:0008006" key="3">
    <source>
        <dbReference type="Google" id="ProtNLM"/>
    </source>
</evidence>
<dbReference type="RefSeq" id="WP_254571473.1">
    <property type="nucleotide sequence ID" value="NZ_CP098502.1"/>
</dbReference>
<evidence type="ECO:0000313" key="2">
    <source>
        <dbReference type="Proteomes" id="UP001056035"/>
    </source>
</evidence>
<organism evidence="1 2">
    <name type="scientific">Paraconexibacter antarcticus</name>
    <dbReference type="NCBI Taxonomy" id="2949664"/>
    <lineage>
        <taxon>Bacteria</taxon>
        <taxon>Bacillati</taxon>
        <taxon>Actinomycetota</taxon>
        <taxon>Thermoleophilia</taxon>
        <taxon>Solirubrobacterales</taxon>
        <taxon>Paraconexibacteraceae</taxon>
        <taxon>Paraconexibacter</taxon>
    </lineage>
</organism>
<reference evidence="1 2" key="1">
    <citation type="submission" date="2022-06" db="EMBL/GenBank/DDBJ databases">
        <title>Paraconexibacter antarcticus.</title>
        <authorList>
            <person name="Kim C.S."/>
        </authorList>
    </citation>
    <scope>NUCLEOTIDE SEQUENCE [LARGE SCALE GENOMIC DNA]</scope>
    <source>
        <strain evidence="1 2">02-257</strain>
    </source>
</reference>
<keyword evidence="2" id="KW-1185">Reference proteome</keyword>
<protein>
    <recommendedName>
        <fullName evidence="3">DUF4267 domain-containing protein</fullName>
    </recommendedName>
</protein>
<dbReference type="Proteomes" id="UP001056035">
    <property type="component" value="Chromosome"/>
</dbReference>
<evidence type="ECO:0000313" key="1">
    <source>
        <dbReference type="EMBL" id="UTI64775.1"/>
    </source>
</evidence>